<gene>
    <name evidence="2" type="ORF">HG543_25495</name>
</gene>
<organism evidence="2 3">
    <name type="scientific">Pyxidicoccus fallax</name>
    <dbReference type="NCBI Taxonomy" id="394095"/>
    <lineage>
        <taxon>Bacteria</taxon>
        <taxon>Pseudomonadati</taxon>
        <taxon>Myxococcota</taxon>
        <taxon>Myxococcia</taxon>
        <taxon>Myxococcales</taxon>
        <taxon>Cystobacterineae</taxon>
        <taxon>Myxococcaceae</taxon>
        <taxon>Pyxidicoccus</taxon>
    </lineage>
</organism>
<dbReference type="Proteomes" id="UP000518300">
    <property type="component" value="Unassembled WGS sequence"/>
</dbReference>
<reference evidence="2 3" key="1">
    <citation type="submission" date="2020-04" db="EMBL/GenBank/DDBJ databases">
        <title>Draft genome of Pyxidicoccus fallax type strain.</title>
        <authorList>
            <person name="Whitworth D.E."/>
        </authorList>
    </citation>
    <scope>NUCLEOTIDE SEQUENCE [LARGE SCALE GENOMIC DNA]</scope>
    <source>
        <strain evidence="2 3">DSM 14698</strain>
    </source>
</reference>
<proteinExistence type="predicted"/>
<feature type="non-terminal residue" evidence="2">
    <location>
        <position position="140"/>
    </location>
</feature>
<sequence>MQPPAVRQAFPPASSPGGPVFRGLSAGAWALLGLALVNLFFRFSDGTLEPETFFNADALYLPALYRDIVGLGGSWSGWRLTPAPYFFPDMPLYFASEALSGSLTRGVLVFAAAQLVLLALATRWLVRTAAPPGAVAVGQV</sequence>
<accession>A0A848LK91</accession>
<dbReference type="AlphaFoldDB" id="A0A848LK91"/>
<keyword evidence="1" id="KW-0812">Transmembrane</keyword>
<evidence type="ECO:0008006" key="4">
    <source>
        <dbReference type="Google" id="ProtNLM"/>
    </source>
</evidence>
<name>A0A848LK91_9BACT</name>
<feature type="transmembrane region" description="Helical" evidence="1">
    <location>
        <begin position="107"/>
        <end position="126"/>
    </location>
</feature>
<feature type="transmembrane region" description="Helical" evidence="1">
    <location>
        <begin position="20"/>
        <end position="41"/>
    </location>
</feature>
<keyword evidence="1" id="KW-1133">Transmembrane helix</keyword>
<keyword evidence="3" id="KW-1185">Reference proteome</keyword>
<keyword evidence="1" id="KW-0472">Membrane</keyword>
<dbReference type="RefSeq" id="WP_211194166.1">
    <property type="nucleotide sequence ID" value="NZ_JABBJJ010000127.1"/>
</dbReference>
<dbReference type="EMBL" id="JABBJJ010000127">
    <property type="protein sequence ID" value="NMO18187.1"/>
    <property type="molecule type" value="Genomic_DNA"/>
</dbReference>
<evidence type="ECO:0000256" key="1">
    <source>
        <dbReference type="SAM" id="Phobius"/>
    </source>
</evidence>
<comment type="caution">
    <text evidence="2">The sequence shown here is derived from an EMBL/GenBank/DDBJ whole genome shotgun (WGS) entry which is preliminary data.</text>
</comment>
<evidence type="ECO:0000313" key="2">
    <source>
        <dbReference type="EMBL" id="NMO18187.1"/>
    </source>
</evidence>
<evidence type="ECO:0000313" key="3">
    <source>
        <dbReference type="Proteomes" id="UP000518300"/>
    </source>
</evidence>
<protein>
    <recommendedName>
        <fullName evidence="4">Glycosyltransferase RgtA/B/C/D-like domain-containing protein</fullName>
    </recommendedName>
</protein>